<organism evidence="9">
    <name type="scientific">Oryza punctata</name>
    <name type="common">Red rice</name>
    <dbReference type="NCBI Taxonomy" id="4537"/>
    <lineage>
        <taxon>Eukaryota</taxon>
        <taxon>Viridiplantae</taxon>
        <taxon>Streptophyta</taxon>
        <taxon>Embryophyta</taxon>
        <taxon>Tracheophyta</taxon>
        <taxon>Spermatophyta</taxon>
        <taxon>Magnoliopsida</taxon>
        <taxon>Liliopsida</taxon>
        <taxon>Poales</taxon>
        <taxon>Poaceae</taxon>
        <taxon>BOP clade</taxon>
        <taxon>Oryzoideae</taxon>
        <taxon>Oryzeae</taxon>
        <taxon>Oryzinae</taxon>
        <taxon>Oryza</taxon>
    </lineage>
</organism>
<feature type="binding site" evidence="7">
    <location>
        <begin position="52"/>
        <end position="53"/>
    </location>
    <ligand>
        <name>FAD</name>
        <dbReference type="ChEBI" id="CHEBI:57692"/>
    </ligand>
</feature>
<comment type="pathway">
    <text evidence="2">Amine and polyamine degradation; spermine degradation.</text>
</comment>
<dbReference type="InterPro" id="IPR050281">
    <property type="entry name" value="Flavin_monoamine_oxidase"/>
</dbReference>
<keyword evidence="6" id="KW-0560">Oxidoreductase</keyword>
<dbReference type="UniPathway" id="UPA00211"/>
<dbReference type="Pfam" id="PF01593">
    <property type="entry name" value="Amino_oxidase"/>
    <property type="match status" value="1"/>
</dbReference>
<dbReference type="STRING" id="4537.A0A0E0MLW4"/>
<evidence type="ECO:0000256" key="5">
    <source>
        <dbReference type="ARBA" id="ARBA00022827"/>
    </source>
</evidence>
<dbReference type="OMA" id="NMIAENI"/>
<dbReference type="GO" id="GO:0048046">
    <property type="term" value="C:apoplast"/>
    <property type="evidence" value="ECO:0007669"/>
    <property type="project" value="UniProtKB-ARBA"/>
</dbReference>
<evidence type="ECO:0000256" key="6">
    <source>
        <dbReference type="ARBA" id="ARBA00023002"/>
    </source>
</evidence>
<evidence type="ECO:0000256" key="7">
    <source>
        <dbReference type="PIRSR" id="PIRSR601613-1"/>
    </source>
</evidence>
<dbReference type="PRINTS" id="PR00757">
    <property type="entry name" value="AMINEOXDASEF"/>
</dbReference>
<evidence type="ECO:0000313" key="9">
    <source>
        <dbReference type="EnsemblPlants" id="OPUNC12G09220.1"/>
    </source>
</evidence>
<dbReference type="GO" id="GO:0050660">
    <property type="term" value="F:flavin adenine dinucleotide binding"/>
    <property type="evidence" value="ECO:0007669"/>
    <property type="project" value="UniProtKB-ARBA"/>
</dbReference>
<dbReference type="Gene3D" id="3.50.50.60">
    <property type="entry name" value="FAD/NAD(P)-binding domain"/>
    <property type="match status" value="1"/>
</dbReference>
<keyword evidence="4" id="KW-0285">Flavoprotein</keyword>
<dbReference type="Gramene" id="OPUNC12G09220.1">
    <property type="protein sequence ID" value="OPUNC12G09220.1"/>
    <property type="gene ID" value="OPUNC12G09220"/>
</dbReference>
<dbReference type="HOGENOM" id="CLU_004498_6_1_1"/>
<dbReference type="InterPro" id="IPR002937">
    <property type="entry name" value="Amino_oxidase"/>
</dbReference>
<feature type="binding site" evidence="7">
    <location>
        <position position="31"/>
    </location>
    <ligand>
        <name>FAD</name>
        <dbReference type="ChEBI" id="CHEBI:57692"/>
    </ligand>
</feature>
<keyword evidence="5" id="KW-0274">FAD</keyword>
<protein>
    <recommendedName>
        <fullName evidence="8">Amine oxidase domain-containing protein</fullName>
    </recommendedName>
</protein>
<evidence type="ECO:0000256" key="2">
    <source>
        <dbReference type="ARBA" id="ARBA00004723"/>
    </source>
</evidence>
<dbReference type="InterPro" id="IPR036188">
    <property type="entry name" value="FAD/NAD-bd_sf"/>
</dbReference>
<comment type="cofactor">
    <cofactor evidence="1">
        <name>FAD</name>
        <dbReference type="ChEBI" id="CHEBI:57692"/>
    </cofactor>
</comment>
<reference evidence="9" key="2">
    <citation type="submission" date="2018-05" db="EMBL/GenBank/DDBJ databases">
        <title>OpunRS2 (Oryza punctata Reference Sequence Version 2).</title>
        <authorList>
            <person name="Zhang J."/>
            <person name="Kudrna D."/>
            <person name="Lee S."/>
            <person name="Talag J."/>
            <person name="Welchert J."/>
            <person name="Wing R.A."/>
        </authorList>
    </citation>
    <scope>NUCLEOTIDE SEQUENCE [LARGE SCALE GENOMIC DNA]</scope>
</reference>
<evidence type="ECO:0000256" key="4">
    <source>
        <dbReference type="ARBA" id="ARBA00022630"/>
    </source>
</evidence>
<keyword evidence="10" id="KW-1185">Reference proteome</keyword>
<dbReference type="FunFam" id="3.90.660.10:FF:000012">
    <property type="entry name" value="Polyamine oxidase 1"/>
    <property type="match status" value="1"/>
</dbReference>
<dbReference type="GO" id="GO:1903602">
    <property type="term" value="P:thermospermine catabolic process"/>
    <property type="evidence" value="ECO:0007669"/>
    <property type="project" value="UniProtKB-ARBA"/>
</dbReference>
<accession>A0A0E0MLW4</accession>
<dbReference type="Proteomes" id="UP000026962">
    <property type="component" value="Chromosome 12"/>
</dbReference>
<evidence type="ECO:0000313" key="10">
    <source>
        <dbReference type="Proteomes" id="UP000026962"/>
    </source>
</evidence>
<dbReference type="EnsemblPlants" id="OPUNC12G09220.1">
    <property type="protein sequence ID" value="OPUNC12G09220.1"/>
    <property type="gene ID" value="OPUNC12G09220"/>
</dbReference>
<dbReference type="SUPFAM" id="SSF51905">
    <property type="entry name" value="FAD/NAD(P)-binding domain"/>
    <property type="match status" value="1"/>
</dbReference>
<feature type="binding site" evidence="7">
    <location>
        <position position="258"/>
    </location>
    <ligand>
        <name>FAD</name>
        <dbReference type="ChEBI" id="CHEBI:57692"/>
    </ligand>
</feature>
<dbReference type="GO" id="GO:0052901">
    <property type="term" value="F:spermine oxidase activity"/>
    <property type="evidence" value="ECO:0007669"/>
    <property type="project" value="UniProtKB-ARBA"/>
</dbReference>
<dbReference type="InterPro" id="IPR001613">
    <property type="entry name" value="Flavin_amine_oxidase"/>
</dbReference>
<comment type="similarity">
    <text evidence="3">Belongs to the flavin monoamine oxidase family.</text>
</comment>
<proteinExistence type="inferred from homology"/>
<dbReference type="Gene3D" id="3.90.660.10">
    <property type="match status" value="1"/>
</dbReference>
<dbReference type="SUPFAM" id="SSF54373">
    <property type="entry name" value="FAD-linked reductases, C-terminal domain"/>
    <property type="match status" value="1"/>
</dbReference>
<evidence type="ECO:0000256" key="1">
    <source>
        <dbReference type="ARBA" id="ARBA00001974"/>
    </source>
</evidence>
<reference evidence="9" key="1">
    <citation type="submission" date="2015-04" db="UniProtKB">
        <authorList>
            <consortium name="EnsemblPlants"/>
        </authorList>
    </citation>
    <scope>IDENTIFICATION</scope>
</reference>
<evidence type="ECO:0000256" key="3">
    <source>
        <dbReference type="ARBA" id="ARBA00005995"/>
    </source>
</evidence>
<dbReference type="PANTHER" id="PTHR10742:SF380">
    <property type="entry name" value="AMINE OXIDASE DOMAIN-CONTAINING PROTEIN"/>
    <property type="match status" value="1"/>
</dbReference>
<evidence type="ECO:0000259" key="8">
    <source>
        <dbReference type="Pfam" id="PF01593"/>
    </source>
</evidence>
<dbReference type="AlphaFoldDB" id="A0A0E0MLW4"/>
<sequence>MKARPSVEIVQYTTYAQAGGPKVIIIGAGMSGRISAGEMLSHAGITDLLILEATDRIGGRIRKTEFAGMNVEMGANWVEGVNMDPADKIIKEVNPIWSMVHKKLKLNTSLSNYSHLSSNTYMEEGGLHDESFVQKTINRASEVQQYGDKLSSKLHNEDITVMAMQRFHDHMPYGPTKPVDMVIDYYMNDYEFAEPPRVTSLQSTHPLPTFANFGNDVCFVADQRGFESVVHYIANKYLKTDARTGAIVDPRLMLNKAVKKIKYTSDGVVVKTEDGWLYKADYVMVSVSIGVLQSNLIRFKPHLPQWKNMAMYQFDMAVYTKIFLKFPRKFWPDGPGTEFFLYASSRRGYFPVWQHLENEYPGSNILLVTVTDDESRRIEQQLDEQTKAEAMEVLRKMFPSEDVPEATDILVPRWWSDRFFRGSFSNWPIGVDRYEYDLIRAPVGRVYFTGEHTSQRYNGYVHGAYLAGKASANILIECVKEGQRQKDGANGGIWKYYVPGKYEECIKEASSILFPQTLQ</sequence>
<feature type="domain" description="Amine oxidase" evidence="8">
    <location>
        <begin position="34"/>
        <end position="475"/>
    </location>
</feature>
<dbReference type="eggNOG" id="KOG0029">
    <property type="taxonomic scope" value="Eukaryota"/>
</dbReference>
<dbReference type="GO" id="GO:0046208">
    <property type="term" value="P:spermine catabolic process"/>
    <property type="evidence" value="ECO:0007669"/>
    <property type="project" value="UniProtKB-UniPathway"/>
</dbReference>
<dbReference type="PANTHER" id="PTHR10742">
    <property type="entry name" value="FLAVIN MONOAMINE OXIDASE"/>
    <property type="match status" value="1"/>
</dbReference>
<name>A0A0E0MLW4_ORYPU</name>